<dbReference type="GO" id="GO:0009507">
    <property type="term" value="C:chloroplast"/>
    <property type="evidence" value="ECO:0007669"/>
    <property type="project" value="UniProtKB-SubCell"/>
</dbReference>
<comment type="subunit">
    <text evidence="7">Part of the 50S ribosomal subunit.</text>
</comment>
<dbReference type="GO" id="GO:0019843">
    <property type="term" value="F:rRNA binding"/>
    <property type="evidence" value="ECO:0007669"/>
    <property type="project" value="UniProtKB-UniRule"/>
</dbReference>
<evidence type="ECO:0000256" key="7">
    <source>
        <dbReference type="HAMAP-Rule" id="MF_01325"/>
    </source>
</evidence>
<name>A0A7D5B6D4_ISOGA</name>
<dbReference type="SUPFAM" id="SSF50447">
    <property type="entry name" value="Translation proteins"/>
    <property type="match status" value="1"/>
</dbReference>
<comment type="similarity">
    <text evidence="1 7">Belongs to the universal ribosomal protein uL3 family.</text>
</comment>
<keyword evidence="9" id="KW-0150">Chloroplast</keyword>
<dbReference type="InterPro" id="IPR019927">
    <property type="entry name" value="Ribosomal_uL3_bac/org-type"/>
</dbReference>
<dbReference type="PANTHER" id="PTHR11229">
    <property type="entry name" value="50S RIBOSOMAL PROTEIN L3"/>
    <property type="match status" value="1"/>
</dbReference>
<proteinExistence type="inferred from homology"/>
<dbReference type="FunFam" id="3.30.160.810:FF:000001">
    <property type="entry name" value="50S ribosomal protein L3"/>
    <property type="match status" value="1"/>
</dbReference>
<accession>A0A7D5B6D4</accession>
<keyword evidence="9" id="KW-0934">Plastid</keyword>
<evidence type="ECO:0000256" key="6">
    <source>
        <dbReference type="ARBA" id="ARBA00035213"/>
    </source>
</evidence>
<dbReference type="GO" id="GO:0003735">
    <property type="term" value="F:structural constituent of ribosome"/>
    <property type="evidence" value="ECO:0007669"/>
    <property type="project" value="InterPro"/>
</dbReference>
<dbReference type="GO" id="GO:0022625">
    <property type="term" value="C:cytosolic large ribosomal subunit"/>
    <property type="evidence" value="ECO:0007669"/>
    <property type="project" value="TreeGrafter"/>
</dbReference>
<evidence type="ECO:0000256" key="4">
    <source>
        <dbReference type="ARBA" id="ARBA00022980"/>
    </source>
</evidence>
<keyword evidence="2 7" id="KW-0699">rRNA-binding</keyword>
<dbReference type="PANTHER" id="PTHR11229:SF16">
    <property type="entry name" value="LARGE RIBOSOMAL SUBUNIT PROTEIN UL3C"/>
    <property type="match status" value="1"/>
</dbReference>
<evidence type="ECO:0000256" key="3">
    <source>
        <dbReference type="ARBA" id="ARBA00022884"/>
    </source>
</evidence>
<geneLocation type="chloroplast" evidence="9"/>
<dbReference type="InterPro" id="IPR000597">
    <property type="entry name" value="Ribosomal_uL3"/>
</dbReference>
<comment type="subcellular location">
    <subcellularLocation>
        <location evidence="7">Plastid</location>
        <location evidence="7">Chloroplast</location>
    </subcellularLocation>
</comment>
<evidence type="ECO:0000256" key="1">
    <source>
        <dbReference type="ARBA" id="ARBA00006540"/>
    </source>
</evidence>
<keyword evidence="3 7" id="KW-0694">RNA-binding</keyword>
<keyword evidence="5 7" id="KW-0687">Ribonucleoprotein</keyword>
<gene>
    <name evidence="7 9" type="primary">rpl3</name>
</gene>
<dbReference type="Gene3D" id="3.30.160.810">
    <property type="match status" value="1"/>
</dbReference>
<dbReference type="Gene3D" id="2.40.30.10">
    <property type="entry name" value="Translation factors"/>
    <property type="match status" value="1"/>
</dbReference>
<evidence type="ECO:0000313" key="9">
    <source>
        <dbReference type="EMBL" id="QKW88513.1"/>
    </source>
</evidence>
<dbReference type="GeneID" id="55768443"/>
<dbReference type="Pfam" id="PF00297">
    <property type="entry name" value="Ribosomal_L3"/>
    <property type="match status" value="1"/>
</dbReference>
<dbReference type="GO" id="GO:0006412">
    <property type="term" value="P:translation"/>
    <property type="evidence" value="ECO:0007669"/>
    <property type="project" value="UniProtKB-UniRule"/>
</dbReference>
<feature type="region of interest" description="Disordered" evidence="8">
    <location>
        <begin position="115"/>
        <end position="156"/>
    </location>
</feature>
<dbReference type="NCBIfam" id="TIGR03625">
    <property type="entry name" value="L3_bact"/>
    <property type="match status" value="1"/>
</dbReference>
<dbReference type="AlphaFoldDB" id="A0A7D5B6D4"/>
<protein>
    <recommendedName>
        <fullName evidence="6 7">Large ribosomal subunit protein uL3c</fullName>
    </recommendedName>
</protein>
<dbReference type="HAMAP" id="MF_01325_B">
    <property type="entry name" value="Ribosomal_uL3_B"/>
    <property type="match status" value="1"/>
</dbReference>
<sequence>MTTIGIFGKKIGMTQTFDSNGEVVPVTLVKADACQICQIKTVETDGYNAIQVGYIAEKLSKISKPLQGHLEKSGAKGYRKFGEFRVDNPDDYTLGVELTAASFSPGQKVRVTGTSIGKGFAGNQKRHNFSRGPMTHGSKNHRLPGSIGAGSTPGRVYPGKKMAGQLGNKKITIKNSEILFVSSEENILVLKGSLPGKVKNILKISVTG</sequence>
<dbReference type="FunFam" id="2.40.30.10:FF:000065">
    <property type="entry name" value="50S ribosomal protein L3, chloroplastic"/>
    <property type="match status" value="1"/>
</dbReference>
<evidence type="ECO:0000256" key="8">
    <source>
        <dbReference type="SAM" id="MobiDB-lite"/>
    </source>
</evidence>
<comment type="function">
    <text evidence="7">One of the primary rRNA binding proteins, it binds directly near the 3'-end of the 23S rRNA, where it nucleates assembly of the 50S subunit.</text>
</comment>
<organism evidence="9">
    <name type="scientific">Isochrysis galbana</name>
    <name type="common">Marine planktonic alga</name>
    <dbReference type="NCBI Taxonomy" id="37099"/>
    <lineage>
        <taxon>Eukaryota</taxon>
        <taxon>Haptista</taxon>
        <taxon>Haptophyta</taxon>
        <taxon>Prymnesiophyceae</taxon>
        <taxon>Isochrysidales</taxon>
        <taxon>Isochrysidaceae</taxon>
        <taxon>Isochrysis</taxon>
    </lineage>
</organism>
<keyword evidence="4 7" id="KW-0689">Ribosomal protein</keyword>
<dbReference type="RefSeq" id="YP_009873630.1">
    <property type="nucleotide sequence ID" value="NC_049168.1"/>
</dbReference>
<dbReference type="EMBL" id="MT304829">
    <property type="protein sequence ID" value="QKW88513.1"/>
    <property type="molecule type" value="Genomic_DNA"/>
</dbReference>
<dbReference type="InterPro" id="IPR009000">
    <property type="entry name" value="Transl_B-barrel_sf"/>
</dbReference>
<evidence type="ECO:0000256" key="5">
    <source>
        <dbReference type="ARBA" id="ARBA00023274"/>
    </source>
</evidence>
<reference evidence="9" key="1">
    <citation type="submission" date="2020-04" db="EMBL/GenBank/DDBJ databases">
        <title>The complete chloroplast genome of Isochrysis galbana and comparison with related haptophyte species.</title>
        <authorList>
            <person name="Fang J."/>
        </authorList>
    </citation>
    <scope>NUCLEOTIDE SEQUENCE</scope>
    <source>
        <strain evidence="9">OA3011</strain>
    </source>
</reference>
<evidence type="ECO:0000256" key="2">
    <source>
        <dbReference type="ARBA" id="ARBA00022730"/>
    </source>
</evidence>